<keyword evidence="5 6" id="KW-0472">Membrane</keyword>
<evidence type="ECO:0000313" key="8">
    <source>
        <dbReference type="Proteomes" id="UP000654401"/>
    </source>
</evidence>
<dbReference type="EMBL" id="JACNFK010000002">
    <property type="protein sequence ID" value="MBC8518783.1"/>
    <property type="molecule type" value="Genomic_DNA"/>
</dbReference>
<feature type="transmembrane region" description="Helical" evidence="6">
    <location>
        <begin position="132"/>
        <end position="158"/>
    </location>
</feature>
<accession>A0A8J6NXW7</accession>
<name>A0A8J6NXW7_9GAMM</name>
<organism evidence="7 8">
    <name type="scientific">Candidatus Thiopontia autotrophica</name>
    <dbReference type="NCBI Taxonomy" id="2841688"/>
    <lineage>
        <taxon>Bacteria</taxon>
        <taxon>Pseudomonadati</taxon>
        <taxon>Pseudomonadota</taxon>
        <taxon>Gammaproteobacteria</taxon>
        <taxon>Candidatus Thiopontia</taxon>
    </lineage>
</organism>
<dbReference type="InterPro" id="IPR017039">
    <property type="entry name" value="Virul_fac_BrkB"/>
</dbReference>
<dbReference type="GO" id="GO:0005886">
    <property type="term" value="C:plasma membrane"/>
    <property type="evidence" value="ECO:0007669"/>
    <property type="project" value="UniProtKB-SubCell"/>
</dbReference>
<feature type="transmembrane region" description="Helical" evidence="6">
    <location>
        <begin position="178"/>
        <end position="201"/>
    </location>
</feature>
<comment type="subcellular location">
    <subcellularLocation>
        <location evidence="1">Cell membrane</location>
        <topology evidence="1">Multi-pass membrane protein</topology>
    </subcellularLocation>
</comment>
<keyword evidence="4 6" id="KW-1133">Transmembrane helix</keyword>
<evidence type="ECO:0000256" key="3">
    <source>
        <dbReference type="ARBA" id="ARBA00022692"/>
    </source>
</evidence>
<gene>
    <name evidence="7" type="ORF">H8D24_00030</name>
</gene>
<dbReference type="PANTHER" id="PTHR30213:SF0">
    <property type="entry name" value="UPF0761 MEMBRANE PROTEIN YIHY"/>
    <property type="match status" value="1"/>
</dbReference>
<keyword evidence="3 6" id="KW-0812">Transmembrane</keyword>
<dbReference type="PIRSF" id="PIRSF035875">
    <property type="entry name" value="RNase_BN"/>
    <property type="match status" value="1"/>
</dbReference>
<dbReference type="Pfam" id="PF03631">
    <property type="entry name" value="Virul_fac_BrkB"/>
    <property type="match status" value="1"/>
</dbReference>
<feature type="transmembrane region" description="Helical" evidence="6">
    <location>
        <begin position="248"/>
        <end position="269"/>
    </location>
</feature>
<dbReference type="Proteomes" id="UP000654401">
    <property type="component" value="Unassembled WGS sequence"/>
</dbReference>
<dbReference type="AlphaFoldDB" id="A0A8J6NXW7"/>
<evidence type="ECO:0000313" key="7">
    <source>
        <dbReference type="EMBL" id="MBC8518783.1"/>
    </source>
</evidence>
<evidence type="ECO:0000256" key="6">
    <source>
        <dbReference type="SAM" id="Phobius"/>
    </source>
</evidence>
<feature type="transmembrane region" description="Helical" evidence="6">
    <location>
        <begin position="25"/>
        <end position="55"/>
    </location>
</feature>
<dbReference type="NCBIfam" id="TIGR00765">
    <property type="entry name" value="yihY_not_rbn"/>
    <property type="match status" value="1"/>
</dbReference>
<evidence type="ECO:0000256" key="1">
    <source>
        <dbReference type="ARBA" id="ARBA00004651"/>
    </source>
</evidence>
<comment type="caution">
    <text evidence="7">The sequence shown here is derived from an EMBL/GenBank/DDBJ whole genome shotgun (WGS) entry which is preliminary data.</text>
</comment>
<sequence>MELLSPVEFFKFVSRVLTRFRHNQGILLSGAIAYYTLFSLIPLVALLLVVLSALVPEAELLAVVDAELRMIVPWQAELITAQLASFLSHREVIGWVGGVILLFASSLAFTALENAMSVIFFHRVEIHRRHFLLSAVIPYLYIVALGVGLLMLTLLAGVLQSVESMEFSLLQWTISLQWLAQSGLYWMGLVGVWLMFSSIYWVMPVGRISLRPVLIGGAVATLLWEGMRHLLVYYFSTISFADAVYGSLATAIIALFSLEMAGIILLLGAQVIAELEYVRQQDGGLATG</sequence>
<dbReference type="PANTHER" id="PTHR30213">
    <property type="entry name" value="INNER MEMBRANE PROTEIN YHJD"/>
    <property type="match status" value="1"/>
</dbReference>
<feature type="transmembrane region" description="Helical" evidence="6">
    <location>
        <begin position="213"/>
        <end position="236"/>
    </location>
</feature>
<proteinExistence type="predicted"/>
<evidence type="ECO:0000256" key="2">
    <source>
        <dbReference type="ARBA" id="ARBA00022475"/>
    </source>
</evidence>
<feature type="transmembrane region" description="Helical" evidence="6">
    <location>
        <begin position="92"/>
        <end position="112"/>
    </location>
</feature>
<protein>
    <submittedName>
        <fullName evidence="7">YihY/virulence factor BrkB family protein</fullName>
    </submittedName>
</protein>
<evidence type="ECO:0000256" key="5">
    <source>
        <dbReference type="ARBA" id="ARBA00023136"/>
    </source>
</evidence>
<keyword evidence="2" id="KW-1003">Cell membrane</keyword>
<evidence type="ECO:0000256" key="4">
    <source>
        <dbReference type="ARBA" id="ARBA00022989"/>
    </source>
</evidence>
<reference evidence="7 8" key="1">
    <citation type="submission" date="2020-08" db="EMBL/GenBank/DDBJ databases">
        <title>Bridging the membrane lipid divide: bacteria of the FCB group superphylum have the potential to synthesize archaeal ether lipids.</title>
        <authorList>
            <person name="Villanueva L."/>
            <person name="Von Meijenfeldt F.A.B."/>
            <person name="Westbye A.B."/>
            <person name="Yadav S."/>
            <person name="Hopmans E.C."/>
            <person name="Dutilh B.E."/>
            <person name="Sinninghe Damste J.S."/>
        </authorList>
    </citation>
    <scope>NUCLEOTIDE SEQUENCE [LARGE SCALE GENOMIC DNA]</scope>
    <source>
        <strain evidence="7">NIOZ-UU100</strain>
    </source>
</reference>